<feature type="region of interest" description="Disordered" evidence="2">
    <location>
        <begin position="237"/>
        <end position="265"/>
    </location>
</feature>
<evidence type="ECO:0000256" key="1">
    <source>
        <dbReference type="SAM" id="Coils"/>
    </source>
</evidence>
<proteinExistence type="predicted"/>
<gene>
    <name evidence="5" type="ORF">M0H32_26895</name>
</gene>
<sequence length="1141" mass="125382">MDSNSVTANFAQFKLESHVNRALKAAWSFSGGAPVEAAHVLRGILLTSRRAKSEAFSKLSFLLPVPDIKAPESGSSPSATLEALPLAPDLAQAFSVAEEFFKGEKSIWGRDLVTLALTAPDSPSLLALASEAGVSLQELRAQWMDFVRETDKHRSQDAWEAWWRTSGISAAPATDGPAAYLVLWNPEQYPFSDMDVKIKEIGDTGSTAFTWRTGNRKNMAVGSRLFLFRTGAEPRGLVGVGTTTTPVAEAPHRDPQRAEKGQTSPYVEASWEALSRDPLLGLEEVISRTGTDGIWSSQGGGVEIPADVAARLEAAWRDVTEPDADPKPALPQQRLIASFDADTGDREDTLNIGRYVDAFARVMSSRALKPPLSIGLFGDWGSGKTFFMEKLFDKIETTRKDTSEESRRLYYQNICQIRFNAWHYAETNLWASLVTTIFDELRVFLDGRDDKANEKDEFNKLLNKLEVAEELRAKAQEDLEKAKEAHAAAEVELATAKQTLAGLPPSPELTAEEYQKILGATLSKIGLGSGDDLKKLVTSLACMTGRDDLKASVAELSDEGHATVERARDVLRQTQKMTSRAGFWWRILLAARVQDNKWVLGGGLAVIVLIPILFGVLDLAGKLHTSWAALSAALLEVLAISGVVLAWVRSRLKLAAPVFDRLDAWQTDIEERIAEAKALDQEAYEKDCQKARLQEEQAREQFEAAQQKLALAAQAEDAARRALKDSTSKARLDKFIRDRAASEDYAVHLGLIAMIHRDFRKLSELMELARKDPDSELTKDIPRVDRIILYIDDLDRCHPPERVVRVLEATHLLLFFPLFVVVVGVDSRWVSRALYKHYEDMLADESLQNGAARIDNPESDDAPVAGNALTMRALRRPPAESQDFLEKIFQVPFWLRRMDEAAVKRMVHDLIKGDAVAETDATKGLTTTPKAGSRSGGGASGSADTGQSPSAGARSQSVEKEEVQETTLTAEDQSQPATLTLASATVSLTISAPERQFMEEVAPLMPRTPRSVKRFINIYRLYKSALSPEGLRDFLGTADQPGNFRAVQILLALVTGSPLCARCVFDQLQTIDGTSAEKLSDLVGKLNDGPESWQTTIEALRVLAKGDNDLDLSALRNVSALVSRYSVHHMVAVDPGRTVLG</sequence>
<evidence type="ECO:0000256" key="3">
    <source>
        <dbReference type="SAM" id="Phobius"/>
    </source>
</evidence>
<feature type="transmembrane region" description="Helical" evidence="3">
    <location>
        <begin position="598"/>
        <end position="620"/>
    </location>
</feature>
<feature type="domain" description="KAP NTPase" evidence="4">
    <location>
        <begin position="355"/>
        <end position="844"/>
    </location>
</feature>
<dbReference type="Gene3D" id="3.40.50.300">
    <property type="entry name" value="P-loop containing nucleotide triphosphate hydrolases"/>
    <property type="match status" value="1"/>
</dbReference>
<organism evidence="5 6">
    <name type="scientific">Roseibium sediminicola</name>
    <dbReference type="NCBI Taxonomy" id="2933272"/>
    <lineage>
        <taxon>Bacteria</taxon>
        <taxon>Pseudomonadati</taxon>
        <taxon>Pseudomonadota</taxon>
        <taxon>Alphaproteobacteria</taxon>
        <taxon>Hyphomicrobiales</taxon>
        <taxon>Stappiaceae</taxon>
        <taxon>Roseibium</taxon>
    </lineage>
</organism>
<dbReference type="PANTHER" id="PTHR22674">
    <property type="entry name" value="NTPASE, KAP FAMILY P-LOOP DOMAIN-CONTAINING 1"/>
    <property type="match status" value="1"/>
</dbReference>
<evidence type="ECO:0000313" key="5">
    <source>
        <dbReference type="EMBL" id="MCK7615800.1"/>
    </source>
</evidence>
<protein>
    <submittedName>
        <fullName evidence="5">P-loop NTPase fold protein</fullName>
    </submittedName>
</protein>
<evidence type="ECO:0000256" key="2">
    <source>
        <dbReference type="SAM" id="MobiDB-lite"/>
    </source>
</evidence>
<feature type="compositionally biased region" description="Polar residues" evidence="2">
    <location>
        <begin position="965"/>
        <end position="976"/>
    </location>
</feature>
<evidence type="ECO:0000313" key="6">
    <source>
        <dbReference type="Proteomes" id="UP001431221"/>
    </source>
</evidence>
<keyword evidence="6" id="KW-1185">Reference proteome</keyword>
<evidence type="ECO:0000259" key="4">
    <source>
        <dbReference type="Pfam" id="PF07693"/>
    </source>
</evidence>
<feature type="coiled-coil region" evidence="1">
    <location>
        <begin position="448"/>
        <end position="499"/>
    </location>
</feature>
<dbReference type="EMBL" id="JALNMJ010000032">
    <property type="protein sequence ID" value="MCK7615800.1"/>
    <property type="molecule type" value="Genomic_DNA"/>
</dbReference>
<feature type="coiled-coil region" evidence="1">
    <location>
        <begin position="662"/>
        <end position="715"/>
    </location>
</feature>
<comment type="caution">
    <text evidence="5">The sequence shown here is derived from an EMBL/GenBank/DDBJ whole genome shotgun (WGS) entry which is preliminary data.</text>
</comment>
<reference evidence="5" key="1">
    <citation type="submission" date="2022-04" db="EMBL/GenBank/DDBJ databases">
        <title>Roseibium sp. CAU 1639 isolated from mud.</title>
        <authorList>
            <person name="Kim W."/>
        </authorList>
    </citation>
    <scope>NUCLEOTIDE SEQUENCE</scope>
    <source>
        <strain evidence="5">CAU 1639</strain>
    </source>
</reference>
<keyword evidence="1" id="KW-0175">Coiled coil</keyword>
<dbReference type="Pfam" id="PF07693">
    <property type="entry name" value="KAP_NTPase"/>
    <property type="match status" value="1"/>
</dbReference>
<dbReference type="InterPro" id="IPR011646">
    <property type="entry name" value="KAP_P-loop"/>
</dbReference>
<feature type="region of interest" description="Disordered" evidence="2">
    <location>
        <begin position="922"/>
        <end position="976"/>
    </location>
</feature>
<keyword evidence="3" id="KW-0812">Transmembrane</keyword>
<dbReference type="PANTHER" id="PTHR22674:SF6">
    <property type="entry name" value="NTPASE KAP FAMILY P-LOOP DOMAIN-CONTAINING PROTEIN 1"/>
    <property type="match status" value="1"/>
</dbReference>
<name>A0ABT0H286_9HYPH</name>
<feature type="compositionally biased region" description="Polar residues" evidence="2">
    <location>
        <begin position="944"/>
        <end position="956"/>
    </location>
</feature>
<keyword evidence="3" id="KW-1133">Transmembrane helix</keyword>
<dbReference type="InterPro" id="IPR027417">
    <property type="entry name" value="P-loop_NTPase"/>
</dbReference>
<dbReference type="Proteomes" id="UP001431221">
    <property type="component" value="Unassembled WGS sequence"/>
</dbReference>
<keyword evidence="3" id="KW-0472">Membrane</keyword>
<feature type="compositionally biased region" description="Basic and acidic residues" evidence="2">
    <location>
        <begin position="250"/>
        <end position="260"/>
    </location>
</feature>
<feature type="transmembrane region" description="Helical" evidence="3">
    <location>
        <begin position="627"/>
        <end position="648"/>
    </location>
</feature>
<accession>A0ABT0H286</accession>
<dbReference type="InterPro" id="IPR052754">
    <property type="entry name" value="NTPase_KAP_P-loop"/>
</dbReference>
<dbReference type="RefSeq" id="WP_248159623.1">
    <property type="nucleotide sequence ID" value="NZ_JALNMJ010000032.1"/>
</dbReference>